<protein>
    <submittedName>
        <fullName evidence="1">Glycosylase</fullName>
    </submittedName>
</protein>
<name>A0A3D3R708_9PLAN</name>
<comment type="caution">
    <text evidence="1">The sequence shown here is derived from an EMBL/GenBank/DDBJ whole genome shotgun (WGS) entry which is preliminary data.</text>
</comment>
<proteinExistence type="predicted"/>
<dbReference type="PANTHER" id="PTHR35279:SF1">
    <property type="entry name" value="ARABINANASE_LEVANSUCRASE_INVERTASE"/>
    <property type="match status" value="1"/>
</dbReference>
<accession>A0A3D3R708</accession>
<dbReference type="PANTHER" id="PTHR35279">
    <property type="match status" value="1"/>
</dbReference>
<organism evidence="1 2">
    <name type="scientific">Gimesia maris</name>
    <dbReference type="NCBI Taxonomy" id="122"/>
    <lineage>
        <taxon>Bacteria</taxon>
        <taxon>Pseudomonadati</taxon>
        <taxon>Planctomycetota</taxon>
        <taxon>Planctomycetia</taxon>
        <taxon>Planctomycetales</taxon>
        <taxon>Planctomycetaceae</taxon>
        <taxon>Gimesia</taxon>
    </lineage>
</organism>
<dbReference type="EMBL" id="DQAY01000058">
    <property type="protein sequence ID" value="HCO23390.1"/>
    <property type="molecule type" value="Genomic_DNA"/>
</dbReference>
<reference evidence="1 2" key="1">
    <citation type="journal article" date="2018" name="Nat. Biotechnol.">
        <title>A standardized bacterial taxonomy based on genome phylogeny substantially revises the tree of life.</title>
        <authorList>
            <person name="Parks D.H."/>
            <person name="Chuvochina M."/>
            <person name="Waite D.W."/>
            <person name="Rinke C."/>
            <person name="Skarshewski A."/>
            <person name="Chaumeil P.A."/>
            <person name="Hugenholtz P."/>
        </authorList>
    </citation>
    <scope>NUCLEOTIDE SEQUENCE [LARGE SCALE GENOMIC DNA]</scope>
    <source>
        <strain evidence="1">UBA9375</strain>
    </source>
</reference>
<dbReference type="Gene3D" id="2.115.10.20">
    <property type="entry name" value="Glycosyl hydrolase domain, family 43"/>
    <property type="match status" value="2"/>
</dbReference>
<sequence length="325" mass="37458">MKPDDCYKMNGPTVKFYTYLQCSLRLVITVLFCGISSTLVAEEIRFPEELTRFQPHASNPIFEAQGPGHWDVKIRERGWILKEGDFYHLWFTGYDGTREGIKKLGYAWSCDGIHWTRSPCNPIYQQHWVEDMMVIKHGETYHMFAEGKDDIAQHLTSTDAVNWTRVGALDVRMSDGKPIAAGPYGTPVVWYEKGTWYLFYERRDAGIWLATSPDMKVWTNINNDQPVMLPGPESYDQKMIAMNQLIKYQGTYYMIFHGTDAAQKPSLWTTNIAASKNMIDWVKYSGNPLTRPEVNQSSGLLIPDANRFRFYTMHNQVDLNLPVVP</sequence>
<dbReference type="Proteomes" id="UP000263642">
    <property type="component" value="Unassembled WGS sequence"/>
</dbReference>
<dbReference type="AlphaFoldDB" id="A0A3D3R708"/>
<gene>
    <name evidence="1" type="ORF">DIT97_10150</name>
</gene>
<dbReference type="InterPro" id="IPR023296">
    <property type="entry name" value="Glyco_hydro_beta-prop_sf"/>
</dbReference>
<evidence type="ECO:0000313" key="2">
    <source>
        <dbReference type="Proteomes" id="UP000263642"/>
    </source>
</evidence>
<evidence type="ECO:0000313" key="1">
    <source>
        <dbReference type="EMBL" id="HCO23390.1"/>
    </source>
</evidence>
<dbReference type="SUPFAM" id="SSF75005">
    <property type="entry name" value="Arabinanase/levansucrase/invertase"/>
    <property type="match status" value="1"/>
</dbReference>